<dbReference type="AlphaFoldDB" id="A0AA39VH52"/>
<dbReference type="SUPFAM" id="SSF53098">
    <property type="entry name" value="Ribonuclease H-like"/>
    <property type="match status" value="1"/>
</dbReference>
<dbReference type="Pfam" id="PF13456">
    <property type="entry name" value="RVT_3"/>
    <property type="match status" value="1"/>
</dbReference>
<dbReference type="Proteomes" id="UP001168877">
    <property type="component" value="Unassembled WGS sequence"/>
</dbReference>
<reference evidence="2" key="2">
    <citation type="submission" date="2023-06" db="EMBL/GenBank/DDBJ databases">
        <authorList>
            <person name="Swenson N.G."/>
            <person name="Wegrzyn J.L."/>
            <person name="Mcevoy S.L."/>
        </authorList>
    </citation>
    <scope>NUCLEOTIDE SEQUENCE</scope>
    <source>
        <strain evidence="2">NS2018</strain>
        <tissue evidence="2">Leaf</tissue>
    </source>
</reference>
<reference evidence="2" key="1">
    <citation type="journal article" date="2022" name="Plant J.">
        <title>Strategies of tolerance reflected in two North American maple genomes.</title>
        <authorList>
            <person name="McEvoy S.L."/>
            <person name="Sezen U.U."/>
            <person name="Trouern-Trend A."/>
            <person name="McMahon S.M."/>
            <person name="Schaberg P.G."/>
            <person name="Yang J."/>
            <person name="Wegrzyn J.L."/>
            <person name="Swenson N.G."/>
        </authorList>
    </citation>
    <scope>NUCLEOTIDE SEQUENCE</scope>
    <source>
        <strain evidence="2">NS2018</strain>
    </source>
</reference>
<dbReference type="InterPro" id="IPR012337">
    <property type="entry name" value="RNaseH-like_sf"/>
</dbReference>
<proteinExistence type="predicted"/>
<gene>
    <name evidence="2" type="ORF">LWI29_024885</name>
</gene>
<dbReference type="CDD" id="cd06222">
    <property type="entry name" value="RNase_H_like"/>
    <property type="match status" value="1"/>
</dbReference>
<dbReference type="GO" id="GO:0003676">
    <property type="term" value="F:nucleic acid binding"/>
    <property type="evidence" value="ECO:0007669"/>
    <property type="project" value="InterPro"/>
</dbReference>
<comment type="caution">
    <text evidence="2">The sequence shown here is derived from an EMBL/GenBank/DDBJ whole genome shotgun (WGS) entry which is preliminary data.</text>
</comment>
<protein>
    <recommendedName>
        <fullName evidence="1">RNase H type-1 domain-containing protein</fullName>
    </recommendedName>
</protein>
<evidence type="ECO:0000313" key="2">
    <source>
        <dbReference type="EMBL" id="KAK0585219.1"/>
    </source>
</evidence>
<keyword evidence="3" id="KW-1185">Reference proteome</keyword>
<evidence type="ECO:0000259" key="1">
    <source>
        <dbReference type="Pfam" id="PF13456"/>
    </source>
</evidence>
<dbReference type="InterPro" id="IPR002156">
    <property type="entry name" value="RNaseH_domain"/>
</dbReference>
<dbReference type="PANTHER" id="PTHR47074">
    <property type="entry name" value="BNAC02G40300D PROTEIN"/>
    <property type="match status" value="1"/>
</dbReference>
<dbReference type="InterPro" id="IPR052929">
    <property type="entry name" value="RNase_H-like_EbsB-rel"/>
</dbReference>
<dbReference type="InterPro" id="IPR036397">
    <property type="entry name" value="RNaseH_sf"/>
</dbReference>
<dbReference type="InterPro" id="IPR044730">
    <property type="entry name" value="RNase_H-like_dom_plant"/>
</dbReference>
<organism evidence="2 3">
    <name type="scientific">Acer saccharum</name>
    <name type="common">Sugar maple</name>
    <dbReference type="NCBI Taxonomy" id="4024"/>
    <lineage>
        <taxon>Eukaryota</taxon>
        <taxon>Viridiplantae</taxon>
        <taxon>Streptophyta</taxon>
        <taxon>Embryophyta</taxon>
        <taxon>Tracheophyta</taxon>
        <taxon>Spermatophyta</taxon>
        <taxon>Magnoliopsida</taxon>
        <taxon>eudicotyledons</taxon>
        <taxon>Gunneridae</taxon>
        <taxon>Pentapetalae</taxon>
        <taxon>rosids</taxon>
        <taxon>malvids</taxon>
        <taxon>Sapindales</taxon>
        <taxon>Sapindaceae</taxon>
        <taxon>Hippocastanoideae</taxon>
        <taxon>Acereae</taxon>
        <taxon>Acer</taxon>
    </lineage>
</organism>
<feature type="domain" description="RNase H type-1" evidence="1">
    <location>
        <begin position="27"/>
        <end position="117"/>
    </location>
</feature>
<accession>A0AA39VH52</accession>
<sequence length="130" mass="13814">MSSSKTRSTSFFLSPSFGTGYRRAGPSAAAEVEAILKACQCCESVNCPAGVPVVIESDSMSAISWVNGVNGVDGVGNVRFLESIMEIREIFSKLKSKVVVRFVPRSSNAAADFLAKQGDVNGLDQMVWAS</sequence>
<evidence type="ECO:0000313" key="3">
    <source>
        <dbReference type="Proteomes" id="UP001168877"/>
    </source>
</evidence>
<dbReference type="Gene3D" id="3.30.420.10">
    <property type="entry name" value="Ribonuclease H-like superfamily/Ribonuclease H"/>
    <property type="match status" value="1"/>
</dbReference>
<name>A0AA39VH52_ACESA</name>
<dbReference type="PANTHER" id="PTHR47074:SF75">
    <property type="entry name" value="RNASE H TYPE-1 DOMAIN-CONTAINING PROTEIN"/>
    <property type="match status" value="1"/>
</dbReference>
<dbReference type="GO" id="GO:0004523">
    <property type="term" value="F:RNA-DNA hybrid ribonuclease activity"/>
    <property type="evidence" value="ECO:0007669"/>
    <property type="project" value="InterPro"/>
</dbReference>
<dbReference type="EMBL" id="JAUESC010000383">
    <property type="protein sequence ID" value="KAK0585219.1"/>
    <property type="molecule type" value="Genomic_DNA"/>
</dbReference>